<name>A0A4Z2HM31_9TELE</name>
<evidence type="ECO:0000313" key="2">
    <source>
        <dbReference type="EMBL" id="TNN66630.1"/>
    </source>
</evidence>
<gene>
    <name evidence="2" type="ORF">EYF80_023164</name>
</gene>
<comment type="caution">
    <text evidence="2">The sequence shown here is derived from an EMBL/GenBank/DDBJ whole genome shotgun (WGS) entry which is preliminary data.</text>
</comment>
<feature type="compositionally biased region" description="Basic and acidic residues" evidence="1">
    <location>
        <begin position="67"/>
        <end position="112"/>
    </location>
</feature>
<accession>A0A4Z2HM31</accession>
<proteinExistence type="predicted"/>
<evidence type="ECO:0000256" key="1">
    <source>
        <dbReference type="SAM" id="MobiDB-lite"/>
    </source>
</evidence>
<evidence type="ECO:0000313" key="3">
    <source>
        <dbReference type="Proteomes" id="UP000314294"/>
    </source>
</evidence>
<feature type="region of interest" description="Disordered" evidence="1">
    <location>
        <begin position="54"/>
        <end position="112"/>
    </location>
</feature>
<organism evidence="2 3">
    <name type="scientific">Liparis tanakae</name>
    <name type="common">Tanaka's snailfish</name>
    <dbReference type="NCBI Taxonomy" id="230148"/>
    <lineage>
        <taxon>Eukaryota</taxon>
        <taxon>Metazoa</taxon>
        <taxon>Chordata</taxon>
        <taxon>Craniata</taxon>
        <taxon>Vertebrata</taxon>
        <taxon>Euteleostomi</taxon>
        <taxon>Actinopterygii</taxon>
        <taxon>Neopterygii</taxon>
        <taxon>Teleostei</taxon>
        <taxon>Neoteleostei</taxon>
        <taxon>Acanthomorphata</taxon>
        <taxon>Eupercaria</taxon>
        <taxon>Perciformes</taxon>
        <taxon>Cottioidei</taxon>
        <taxon>Cottales</taxon>
        <taxon>Liparidae</taxon>
        <taxon>Liparis</taxon>
    </lineage>
</organism>
<reference evidence="2 3" key="1">
    <citation type="submission" date="2019-03" db="EMBL/GenBank/DDBJ databases">
        <title>First draft genome of Liparis tanakae, snailfish: a comprehensive survey of snailfish specific genes.</title>
        <authorList>
            <person name="Kim W."/>
            <person name="Song I."/>
            <person name="Jeong J.-H."/>
            <person name="Kim D."/>
            <person name="Kim S."/>
            <person name="Ryu S."/>
            <person name="Song J.Y."/>
            <person name="Lee S.K."/>
        </authorList>
    </citation>
    <scope>NUCLEOTIDE SEQUENCE [LARGE SCALE GENOMIC DNA]</scope>
    <source>
        <tissue evidence="2">Muscle</tissue>
    </source>
</reference>
<dbReference type="AlphaFoldDB" id="A0A4Z2HM31"/>
<sequence length="112" mass="12328">MPRYCRSFIDESACLVPRSSRAVLHADERGGIQQGNEKAGVGVTEGRMRHCVFTRRGGYKGKRSKRSEHSAESGFDKDGESKHSLDNDGCVRKGVTRDGDRPPLAHGKISLE</sequence>
<dbReference type="Proteomes" id="UP000314294">
    <property type="component" value="Unassembled WGS sequence"/>
</dbReference>
<feature type="compositionally biased region" description="Basic residues" evidence="1">
    <location>
        <begin position="54"/>
        <end position="66"/>
    </location>
</feature>
<protein>
    <submittedName>
        <fullName evidence="2">Uncharacterized protein</fullName>
    </submittedName>
</protein>
<dbReference type="EMBL" id="SRLO01000216">
    <property type="protein sequence ID" value="TNN66630.1"/>
    <property type="molecule type" value="Genomic_DNA"/>
</dbReference>
<keyword evidence="3" id="KW-1185">Reference proteome</keyword>